<feature type="transmembrane region" description="Helical" evidence="8">
    <location>
        <begin position="136"/>
        <end position="155"/>
    </location>
</feature>
<accession>A0A9D6DQL9</accession>
<evidence type="ECO:0000256" key="7">
    <source>
        <dbReference type="SAM" id="MobiDB-lite"/>
    </source>
</evidence>
<dbReference type="InterPro" id="IPR005467">
    <property type="entry name" value="His_kinase_dom"/>
</dbReference>
<dbReference type="Proteomes" id="UP000786662">
    <property type="component" value="Unassembled WGS sequence"/>
</dbReference>
<keyword evidence="5" id="KW-0418">Kinase</keyword>
<dbReference type="AlphaFoldDB" id="A0A9D6DQL9"/>
<feature type="compositionally biased region" description="Low complexity" evidence="7">
    <location>
        <begin position="537"/>
        <end position="558"/>
    </location>
</feature>
<dbReference type="EC" id="2.7.13.3" evidence="2"/>
<feature type="region of interest" description="Disordered" evidence="7">
    <location>
        <begin position="528"/>
        <end position="558"/>
    </location>
</feature>
<comment type="caution">
    <text evidence="10">The sequence shown here is derived from an EMBL/GenBank/DDBJ whole genome shotgun (WGS) entry which is preliminary data.</text>
</comment>
<keyword evidence="4" id="KW-0808">Transferase</keyword>
<evidence type="ECO:0000256" key="6">
    <source>
        <dbReference type="SAM" id="Coils"/>
    </source>
</evidence>
<dbReference type="Pfam" id="PF02518">
    <property type="entry name" value="HATPase_c"/>
    <property type="match status" value="1"/>
</dbReference>
<dbReference type="FunFam" id="3.30.565.10:FF:000006">
    <property type="entry name" value="Sensor histidine kinase WalK"/>
    <property type="match status" value="1"/>
</dbReference>
<dbReference type="SMART" id="SM00387">
    <property type="entry name" value="HATPase_c"/>
    <property type="match status" value="1"/>
</dbReference>
<dbReference type="PRINTS" id="PR00344">
    <property type="entry name" value="BCTRLSENSOR"/>
</dbReference>
<dbReference type="SUPFAM" id="SSF55874">
    <property type="entry name" value="ATPase domain of HSP90 chaperone/DNA topoisomerase II/histidine kinase"/>
    <property type="match status" value="1"/>
</dbReference>
<dbReference type="InterPro" id="IPR036097">
    <property type="entry name" value="HisK_dim/P_sf"/>
</dbReference>
<dbReference type="InterPro" id="IPR004358">
    <property type="entry name" value="Sig_transdc_His_kin-like_C"/>
</dbReference>
<dbReference type="PANTHER" id="PTHR43047">
    <property type="entry name" value="TWO-COMPONENT HISTIDINE PROTEIN KINASE"/>
    <property type="match status" value="1"/>
</dbReference>
<dbReference type="SUPFAM" id="SSF47384">
    <property type="entry name" value="Homodimeric domain of signal transducing histidine kinase"/>
    <property type="match status" value="1"/>
</dbReference>
<evidence type="ECO:0000256" key="3">
    <source>
        <dbReference type="ARBA" id="ARBA00022553"/>
    </source>
</evidence>
<evidence type="ECO:0000256" key="8">
    <source>
        <dbReference type="SAM" id="Phobius"/>
    </source>
</evidence>
<dbReference type="GO" id="GO:0000155">
    <property type="term" value="F:phosphorelay sensor kinase activity"/>
    <property type="evidence" value="ECO:0007669"/>
    <property type="project" value="InterPro"/>
</dbReference>
<proteinExistence type="predicted"/>
<evidence type="ECO:0000313" key="10">
    <source>
        <dbReference type="EMBL" id="MBI2052233.1"/>
    </source>
</evidence>
<dbReference type="InterPro" id="IPR003661">
    <property type="entry name" value="HisK_dim/P_dom"/>
</dbReference>
<evidence type="ECO:0000259" key="9">
    <source>
        <dbReference type="PROSITE" id="PS50109"/>
    </source>
</evidence>
<name>A0A9D6DQL9_9BACT</name>
<dbReference type="PROSITE" id="PS50109">
    <property type="entry name" value="HIS_KIN"/>
    <property type="match status" value="1"/>
</dbReference>
<feature type="transmembrane region" description="Helical" evidence="8">
    <location>
        <begin position="6"/>
        <end position="24"/>
    </location>
</feature>
<feature type="transmembrane region" description="Helical" evidence="8">
    <location>
        <begin position="167"/>
        <end position="191"/>
    </location>
</feature>
<dbReference type="PANTHER" id="PTHR43047:SF72">
    <property type="entry name" value="OSMOSENSING HISTIDINE PROTEIN KINASE SLN1"/>
    <property type="match status" value="1"/>
</dbReference>
<dbReference type="InterPro" id="IPR031621">
    <property type="entry name" value="HisKA_7TM"/>
</dbReference>
<organism evidence="10 11">
    <name type="scientific">Candidatus Sungiibacteriota bacterium</name>
    <dbReference type="NCBI Taxonomy" id="2750080"/>
    <lineage>
        <taxon>Bacteria</taxon>
        <taxon>Candidatus Sungiibacteriota</taxon>
    </lineage>
</organism>
<dbReference type="InterPro" id="IPR003594">
    <property type="entry name" value="HATPase_dom"/>
</dbReference>
<dbReference type="Pfam" id="PF00512">
    <property type="entry name" value="HisKA"/>
    <property type="match status" value="1"/>
</dbReference>
<evidence type="ECO:0000256" key="1">
    <source>
        <dbReference type="ARBA" id="ARBA00000085"/>
    </source>
</evidence>
<gene>
    <name evidence="10" type="ORF">HYT38_00950</name>
</gene>
<protein>
    <recommendedName>
        <fullName evidence="2">histidine kinase</fullName>
        <ecNumber evidence="2">2.7.13.3</ecNumber>
    </recommendedName>
</protein>
<dbReference type="EMBL" id="JACOYY010000031">
    <property type="protein sequence ID" value="MBI2052233.1"/>
    <property type="molecule type" value="Genomic_DNA"/>
</dbReference>
<feature type="transmembrane region" description="Helical" evidence="8">
    <location>
        <begin position="64"/>
        <end position="88"/>
    </location>
</feature>
<feature type="transmembrane region" description="Helical" evidence="8">
    <location>
        <begin position="31"/>
        <end position="52"/>
    </location>
</feature>
<feature type="transmembrane region" description="Helical" evidence="8">
    <location>
        <begin position="95"/>
        <end position="116"/>
    </location>
</feature>
<evidence type="ECO:0000313" key="11">
    <source>
        <dbReference type="Proteomes" id="UP000786662"/>
    </source>
</evidence>
<feature type="domain" description="Histidine kinase" evidence="9">
    <location>
        <begin position="309"/>
        <end position="528"/>
    </location>
</feature>
<dbReference type="Gene3D" id="1.10.287.130">
    <property type="match status" value="1"/>
</dbReference>
<evidence type="ECO:0000256" key="4">
    <source>
        <dbReference type="ARBA" id="ARBA00022679"/>
    </source>
</evidence>
<reference evidence="10" key="1">
    <citation type="submission" date="2020-07" db="EMBL/GenBank/DDBJ databases">
        <title>Huge and variable diversity of episymbiotic CPR bacteria and DPANN archaea in groundwater ecosystems.</title>
        <authorList>
            <person name="He C.Y."/>
            <person name="Keren R."/>
            <person name="Whittaker M."/>
            <person name="Farag I.F."/>
            <person name="Doudna J."/>
            <person name="Cate J.H.D."/>
            <person name="Banfield J.F."/>
        </authorList>
    </citation>
    <scope>NUCLEOTIDE SEQUENCE</scope>
    <source>
        <strain evidence="10">NC_groundwater_191_Ag_S-0.1um_45_8</strain>
    </source>
</reference>
<keyword evidence="8" id="KW-0472">Membrane</keyword>
<keyword evidence="6" id="KW-0175">Coiled coil</keyword>
<dbReference type="GO" id="GO:0009927">
    <property type="term" value="F:histidine phosphotransfer kinase activity"/>
    <property type="evidence" value="ECO:0007669"/>
    <property type="project" value="TreeGrafter"/>
</dbReference>
<keyword evidence="3" id="KW-0597">Phosphoprotein</keyword>
<feature type="transmembrane region" description="Helical" evidence="8">
    <location>
        <begin position="222"/>
        <end position="240"/>
    </location>
</feature>
<sequence>MEFFAISGLINGIASLSFALLIIYKNWRDAINRVFSLLMLSVGIWSFGYWQWLSNTSHDPALFWIRILSIGSTLVPVFYLHWILLLLGQKNTRRLLIFVYTLLSLILSLSFSDLFIKDVSSKSFFPFWPEPGLVYHFYLFVVYFVLVVYAFWLLIKTYKISNQDKKGQIFYVILGSIAGFGGALTNFFLWYDIPIPPFGNFFVSAFPVFFGYAMLKHKLFNSKVVATELLIFSIWIFLLIRTSTSITVQDFIINGGIFVLIIFAGVFLIRSVIKEVEQREKLESLTKELETANTELKRVDAAKSEFVSIVSHQLRTPLTAIKGYISMMIEGTYGKMQEIQSATLQKVFQSAEHLITLVNDLLNMNRIEEGRIIYEFKAVDIAQMVDDTVFEFKKMAEDKKLKLTWIKPHGLPVAWADADKIRQVVMNFIDNSIKYTATGNINVVLKLENDYLIYSVSDTGVGMGPEEKARLFKKFERGEGGRLMYTGGTGLGLYVAKMMVEAHHGEISGVSEGKGKGSTFTIKIPTEEYAKKNNINQQTTPTSSTSPTTPQSTPPINK</sequence>
<dbReference type="GO" id="GO:0005886">
    <property type="term" value="C:plasma membrane"/>
    <property type="evidence" value="ECO:0007669"/>
    <property type="project" value="TreeGrafter"/>
</dbReference>
<keyword evidence="8" id="KW-0812">Transmembrane</keyword>
<evidence type="ECO:0000256" key="5">
    <source>
        <dbReference type="ARBA" id="ARBA00022777"/>
    </source>
</evidence>
<dbReference type="SMART" id="SM00388">
    <property type="entry name" value="HisKA"/>
    <property type="match status" value="1"/>
</dbReference>
<comment type="catalytic activity">
    <reaction evidence="1">
        <text>ATP + protein L-histidine = ADP + protein N-phospho-L-histidine.</text>
        <dbReference type="EC" id="2.7.13.3"/>
    </reaction>
</comment>
<dbReference type="CDD" id="cd00082">
    <property type="entry name" value="HisKA"/>
    <property type="match status" value="1"/>
</dbReference>
<dbReference type="Gene3D" id="3.30.565.10">
    <property type="entry name" value="Histidine kinase-like ATPase, C-terminal domain"/>
    <property type="match status" value="1"/>
</dbReference>
<evidence type="ECO:0000256" key="2">
    <source>
        <dbReference type="ARBA" id="ARBA00012438"/>
    </source>
</evidence>
<feature type="coiled-coil region" evidence="6">
    <location>
        <begin position="275"/>
        <end position="302"/>
    </location>
</feature>
<feature type="transmembrane region" description="Helical" evidence="8">
    <location>
        <begin position="197"/>
        <end position="215"/>
    </location>
</feature>
<keyword evidence="8" id="KW-1133">Transmembrane helix</keyword>
<dbReference type="InterPro" id="IPR036890">
    <property type="entry name" value="HATPase_C_sf"/>
</dbReference>
<dbReference type="Pfam" id="PF16927">
    <property type="entry name" value="HisKA_7TM"/>
    <property type="match status" value="1"/>
</dbReference>
<feature type="transmembrane region" description="Helical" evidence="8">
    <location>
        <begin position="252"/>
        <end position="273"/>
    </location>
</feature>